<dbReference type="InterPro" id="IPR050362">
    <property type="entry name" value="Cation-dep_OMT"/>
</dbReference>
<evidence type="ECO:0000313" key="4">
    <source>
        <dbReference type="EMBL" id="MBD3690126.1"/>
    </source>
</evidence>
<evidence type="ECO:0000256" key="2">
    <source>
        <dbReference type="ARBA" id="ARBA00022679"/>
    </source>
</evidence>
<dbReference type="GO" id="GO:0032259">
    <property type="term" value="P:methylation"/>
    <property type="evidence" value="ECO:0007669"/>
    <property type="project" value="UniProtKB-KW"/>
</dbReference>
<keyword evidence="3" id="KW-0949">S-adenosyl-L-methionine</keyword>
<accession>A0A8I0KP97</accession>
<organism evidence="4 5">
    <name type="scientific">Nanchangia anserum</name>
    <dbReference type="NCBI Taxonomy" id="2692125"/>
    <lineage>
        <taxon>Bacteria</taxon>
        <taxon>Bacillati</taxon>
        <taxon>Actinomycetota</taxon>
        <taxon>Actinomycetes</taxon>
        <taxon>Actinomycetales</taxon>
        <taxon>Actinomycetaceae</taxon>
        <taxon>Nanchangia</taxon>
    </lineage>
</organism>
<keyword evidence="1 4" id="KW-0489">Methyltransferase</keyword>
<dbReference type="PANTHER" id="PTHR10509:SF85">
    <property type="entry name" value="O-METHYLTRANSFERASE RV1220C-RELATED"/>
    <property type="match status" value="1"/>
</dbReference>
<dbReference type="GO" id="GO:0008757">
    <property type="term" value="F:S-adenosylmethionine-dependent methyltransferase activity"/>
    <property type="evidence" value="ECO:0007669"/>
    <property type="project" value="TreeGrafter"/>
</dbReference>
<dbReference type="InterPro" id="IPR002935">
    <property type="entry name" value="SAM_O-MeTrfase"/>
</dbReference>
<dbReference type="InterPro" id="IPR029063">
    <property type="entry name" value="SAM-dependent_MTases_sf"/>
</dbReference>
<evidence type="ECO:0000256" key="3">
    <source>
        <dbReference type="ARBA" id="ARBA00022691"/>
    </source>
</evidence>
<dbReference type="SUPFAM" id="SSF53335">
    <property type="entry name" value="S-adenosyl-L-methionine-dependent methyltransferases"/>
    <property type="match status" value="1"/>
</dbReference>
<dbReference type="Pfam" id="PF01596">
    <property type="entry name" value="Methyltransf_3"/>
    <property type="match status" value="1"/>
</dbReference>
<sequence>MNDNKALSWAWVEDSVSEDEATLRARERAVELDARPISPAQGATLRMLAASCGAKAVIEVGTGAGVTSLWLLQGMTSNGVLTSIDTDAEYIESARTAVRDAGVSAARTRLINGRALDVLPRMTSAGYDMVVLDADQRHLVPILDHARRIVRSGGLIVLVHSLWYDRVPDPARRDAATVAMRQAVRFLCDDPDLLTSTLTCGDGLTVAVSL</sequence>
<reference evidence="4 5" key="1">
    <citation type="submission" date="2020-08" db="EMBL/GenBank/DDBJ databases">
        <title>Winkia gen. nov., sp. nov., isolated from faeces of the Anser albifrons in China.</title>
        <authorList>
            <person name="Liu Q."/>
        </authorList>
    </citation>
    <scope>NUCLEOTIDE SEQUENCE [LARGE SCALE GENOMIC DNA]</scope>
    <source>
        <strain evidence="4 5">C62</strain>
    </source>
</reference>
<dbReference type="PANTHER" id="PTHR10509">
    <property type="entry name" value="O-METHYLTRANSFERASE-RELATED"/>
    <property type="match status" value="1"/>
</dbReference>
<dbReference type="GO" id="GO:0008171">
    <property type="term" value="F:O-methyltransferase activity"/>
    <property type="evidence" value="ECO:0007669"/>
    <property type="project" value="InterPro"/>
</dbReference>
<dbReference type="Gene3D" id="3.40.50.150">
    <property type="entry name" value="Vaccinia Virus protein VP39"/>
    <property type="match status" value="1"/>
</dbReference>
<dbReference type="CDD" id="cd02440">
    <property type="entry name" value="AdoMet_MTases"/>
    <property type="match status" value="1"/>
</dbReference>
<dbReference type="Proteomes" id="UP000627538">
    <property type="component" value="Unassembled WGS sequence"/>
</dbReference>
<evidence type="ECO:0000313" key="5">
    <source>
        <dbReference type="Proteomes" id="UP000627538"/>
    </source>
</evidence>
<protein>
    <submittedName>
        <fullName evidence="4">O-methyltransferase</fullName>
    </submittedName>
</protein>
<comment type="caution">
    <text evidence="4">The sequence shown here is derived from an EMBL/GenBank/DDBJ whole genome shotgun (WGS) entry which is preliminary data.</text>
</comment>
<keyword evidence="2 4" id="KW-0808">Transferase</keyword>
<keyword evidence="5" id="KW-1185">Reference proteome</keyword>
<dbReference type="EMBL" id="JACRUO010000002">
    <property type="protein sequence ID" value="MBD3690126.1"/>
    <property type="molecule type" value="Genomic_DNA"/>
</dbReference>
<dbReference type="AlphaFoldDB" id="A0A8I0KP97"/>
<proteinExistence type="predicted"/>
<evidence type="ECO:0000256" key="1">
    <source>
        <dbReference type="ARBA" id="ARBA00022603"/>
    </source>
</evidence>
<name>A0A8I0KP97_9ACTO</name>
<dbReference type="PROSITE" id="PS51682">
    <property type="entry name" value="SAM_OMT_I"/>
    <property type="match status" value="1"/>
</dbReference>
<gene>
    <name evidence="4" type="ORF">H8R10_07795</name>
</gene>